<dbReference type="AlphaFoldDB" id="A0A024GH40"/>
<evidence type="ECO:0000259" key="3">
    <source>
        <dbReference type="PROSITE" id="PS50011"/>
    </source>
</evidence>
<dbReference type="SUPFAM" id="SSF56112">
    <property type="entry name" value="Protein kinase-like (PK-like)"/>
    <property type="match status" value="1"/>
</dbReference>
<dbReference type="FunFam" id="1.10.510.10:FF:000571">
    <property type="entry name" value="Maternal embryonic leucine zipper kinase"/>
    <property type="match status" value="1"/>
</dbReference>
<dbReference type="InParanoid" id="A0A024GH40"/>
<evidence type="ECO:0000256" key="1">
    <source>
        <dbReference type="ARBA" id="ARBA00022741"/>
    </source>
</evidence>
<organism evidence="4 5">
    <name type="scientific">Albugo candida</name>
    <dbReference type="NCBI Taxonomy" id="65357"/>
    <lineage>
        <taxon>Eukaryota</taxon>
        <taxon>Sar</taxon>
        <taxon>Stramenopiles</taxon>
        <taxon>Oomycota</taxon>
        <taxon>Peronosporomycetes</taxon>
        <taxon>Albuginales</taxon>
        <taxon>Albuginaceae</taxon>
        <taxon>Albugo</taxon>
    </lineage>
</organism>
<dbReference type="PANTHER" id="PTHR24346:SF77">
    <property type="entry name" value="SERINE THREONINE PROTEIN KINASE"/>
    <property type="match status" value="1"/>
</dbReference>
<keyword evidence="5" id="KW-1185">Reference proteome</keyword>
<keyword evidence="2" id="KW-0067">ATP-binding</keyword>
<keyword evidence="1" id="KW-0547">Nucleotide-binding</keyword>
<dbReference type="InterPro" id="IPR011009">
    <property type="entry name" value="Kinase-like_dom_sf"/>
</dbReference>
<dbReference type="InterPro" id="IPR000719">
    <property type="entry name" value="Prot_kinase_dom"/>
</dbReference>
<comment type="caution">
    <text evidence="4">The sequence shown here is derived from an EMBL/GenBank/DDBJ whole genome shotgun (WGS) entry which is preliminary data.</text>
</comment>
<dbReference type="GO" id="GO:0005737">
    <property type="term" value="C:cytoplasm"/>
    <property type="evidence" value="ECO:0007669"/>
    <property type="project" value="TreeGrafter"/>
</dbReference>
<dbReference type="Proteomes" id="UP000053237">
    <property type="component" value="Unassembled WGS sequence"/>
</dbReference>
<name>A0A024GH40_9STRA</name>
<proteinExistence type="predicted"/>
<gene>
    <name evidence="4" type="ORF">BN9_067460</name>
</gene>
<dbReference type="GO" id="GO:0004674">
    <property type="term" value="F:protein serine/threonine kinase activity"/>
    <property type="evidence" value="ECO:0007669"/>
    <property type="project" value="TreeGrafter"/>
</dbReference>
<dbReference type="OrthoDB" id="68483at2759"/>
<reference evidence="4 5" key="1">
    <citation type="submission" date="2012-05" db="EMBL/GenBank/DDBJ databases">
        <title>Recombination and specialization in a pathogen metapopulation.</title>
        <authorList>
            <person name="Gardiner A."/>
            <person name="Kemen E."/>
            <person name="Schultz-Larsen T."/>
            <person name="MacLean D."/>
            <person name="Van Oosterhout C."/>
            <person name="Jones J.D.G."/>
        </authorList>
    </citation>
    <scope>NUCLEOTIDE SEQUENCE [LARGE SCALE GENOMIC DNA]</scope>
    <source>
        <strain evidence="4 5">Ac Nc2</strain>
    </source>
</reference>
<dbReference type="GO" id="GO:0005524">
    <property type="term" value="F:ATP binding"/>
    <property type="evidence" value="ECO:0007669"/>
    <property type="project" value="UniProtKB-KW"/>
</dbReference>
<sequence>MKSERQVSNLVFKWHDMDGKTYFHNYVTCETIGRGRFGKVKRCYQMYDNRIKSDRKVQNVDEDILSYSLRKIRLYELSFTYRKRSKSFNFVDGLARETRLFAAKIISKRLLRRMKTYQWNEELKQMTTRSALDDLYREIQLMRQFNHENVVSLNDVLDDRGEDKIYFITEYMKNGECMRFDSVRRRFTSPITKTVLPETLARRHISDILHGIRYLHNMDVAHRDLKPHNILLDSSFRCRITDFGCAIYKPEEGALVSDTCGTYHFFSPECCSGDPYDPFLGDMWAVGIILYIFVYGKLPFEAEHTGILFEKITQHEVTINPCSLSVLGVDFLTKLIEKDPSKRMSATQALCHPWISKCAHDAANA</sequence>
<dbReference type="STRING" id="65357.A0A024GH40"/>
<dbReference type="PROSITE" id="PS50011">
    <property type="entry name" value="PROTEIN_KINASE_DOM"/>
    <property type="match status" value="1"/>
</dbReference>
<protein>
    <recommendedName>
        <fullName evidence="3">Protein kinase domain-containing protein</fullName>
    </recommendedName>
</protein>
<evidence type="ECO:0000313" key="5">
    <source>
        <dbReference type="Proteomes" id="UP000053237"/>
    </source>
</evidence>
<evidence type="ECO:0000256" key="2">
    <source>
        <dbReference type="ARBA" id="ARBA00022840"/>
    </source>
</evidence>
<evidence type="ECO:0000313" key="4">
    <source>
        <dbReference type="EMBL" id="CCI45836.1"/>
    </source>
</evidence>
<dbReference type="Gene3D" id="1.10.510.10">
    <property type="entry name" value="Transferase(Phosphotransferase) domain 1"/>
    <property type="match status" value="1"/>
</dbReference>
<dbReference type="InterPro" id="IPR008271">
    <property type="entry name" value="Ser/Thr_kinase_AS"/>
</dbReference>
<feature type="domain" description="Protein kinase" evidence="3">
    <location>
        <begin position="26"/>
        <end position="355"/>
    </location>
</feature>
<dbReference type="FunCoup" id="A0A024GH40">
    <property type="interactions" value="1"/>
</dbReference>
<dbReference type="PANTHER" id="PTHR24346">
    <property type="entry name" value="MAP/MICROTUBULE AFFINITY-REGULATING KINASE"/>
    <property type="match status" value="1"/>
</dbReference>
<dbReference type="GO" id="GO:0035556">
    <property type="term" value="P:intracellular signal transduction"/>
    <property type="evidence" value="ECO:0007669"/>
    <property type="project" value="TreeGrafter"/>
</dbReference>
<dbReference type="EMBL" id="CAIX01000109">
    <property type="protein sequence ID" value="CCI45836.1"/>
    <property type="molecule type" value="Genomic_DNA"/>
</dbReference>
<dbReference type="SMART" id="SM00220">
    <property type="entry name" value="S_TKc"/>
    <property type="match status" value="1"/>
</dbReference>
<accession>A0A024GH40</accession>
<dbReference type="PROSITE" id="PS00108">
    <property type="entry name" value="PROTEIN_KINASE_ST"/>
    <property type="match status" value="1"/>
</dbReference>
<dbReference type="CDD" id="cd14008">
    <property type="entry name" value="STKc_LKB1_CaMKK"/>
    <property type="match status" value="1"/>
</dbReference>
<dbReference type="Pfam" id="PF00069">
    <property type="entry name" value="Pkinase"/>
    <property type="match status" value="1"/>
</dbReference>